<dbReference type="SMART" id="SM00220">
    <property type="entry name" value="S_TKc"/>
    <property type="match status" value="1"/>
</dbReference>
<accession>A0A0K0FTI8</accession>
<dbReference type="Gene3D" id="1.10.510.10">
    <property type="entry name" value="Transferase(Phosphotransferase) domain 1"/>
    <property type="match status" value="1"/>
</dbReference>
<dbReference type="GO" id="GO:0004674">
    <property type="term" value="F:protein serine/threonine kinase activity"/>
    <property type="evidence" value="ECO:0007669"/>
    <property type="project" value="UniProtKB-EC"/>
</dbReference>
<proteinExistence type="predicted"/>
<evidence type="ECO:0000256" key="2">
    <source>
        <dbReference type="ARBA" id="ARBA00022741"/>
    </source>
</evidence>
<keyword evidence="2 4" id="KW-0547">Nucleotide-binding</keyword>
<evidence type="ECO:0000259" key="5">
    <source>
        <dbReference type="PROSITE" id="PS50011"/>
    </source>
</evidence>
<evidence type="ECO:0000313" key="6">
    <source>
        <dbReference type="Proteomes" id="UP000035680"/>
    </source>
</evidence>
<sequence>MMCNFNQRPLVLPHTIRTDNSLIVLNELIGQGGFSNVYRGVKVLNTGSNICAVKIGGNLSHEQDVMNALLKKSELDKFFSNVFCLLPQVVDTGYDVLSSFSFITMDEYPMSLNDYMINYLQNGRMDLHDVNDVAKNLLDALCFLSKCGVIHQDIKSKNIMLKEKDNLSYCILIDYGTAQLVDFKEIKDEVNGKIMEENIYITPMYSAISIHEGSRKSFKDDLQAFFFNIYEWLTGELPWVRCKQNYIEIYRMKKELYYNFSGDNNLSFKENNFLLLLVNTIRNLNLNEYPDYMKLKLALNDINLSRIEENQIEYLSDTLNENKTGFYTLDVTQYFDVVSKLEKISLDDKIILKILKNPVDVSNVIRKTRAVGILMHFEKMRIRGFVYAYKTFCSTDITGSENLKNCARKRLNYQISPLQSLLRGLVSLIKTFGVKNEKEITIVIVEPVLFSFLKSLHDDTITGKGEKLVDSLKNVLRDYRKVIENVEKLRIIFAEVNGYVKAIQDTQELVENAIQYFEEEN</sequence>
<keyword evidence="6" id="KW-1185">Reference proteome</keyword>
<evidence type="ECO:0000256" key="3">
    <source>
        <dbReference type="ARBA" id="ARBA00022840"/>
    </source>
</evidence>
<dbReference type="EC" id="2.7.11.1" evidence="1"/>
<dbReference type="STRING" id="75913.A0A0K0FTI8"/>
<dbReference type="PROSITE" id="PS50011">
    <property type="entry name" value="PROTEIN_KINASE_DOM"/>
    <property type="match status" value="1"/>
</dbReference>
<protein>
    <recommendedName>
        <fullName evidence="1">non-specific serine/threonine protein kinase</fullName>
        <ecNumber evidence="1">2.7.11.1</ecNumber>
    </recommendedName>
</protein>
<dbReference type="GO" id="GO:0005524">
    <property type="term" value="F:ATP binding"/>
    <property type="evidence" value="ECO:0007669"/>
    <property type="project" value="UniProtKB-UniRule"/>
</dbReference>
<dbReference type="InterPro" id="IPR011009">
    <property type="entry name" value="Kinase-like_dom_sf"/>
</dbReference>
<organism evidence="6 7">
    <name type="scientific">Strongyloides venezuelensis</name>
    <name type="common">Threadworm</name>
    <dbReference type="NCBI Taxonomy" id="75913"/>
    <lineage>
        <taxon>Eukaryota</taxon>
        <taxon>Metazoa</taxon>
        <taxon>Ecdysozoa</taxon>
        <taxon>Nematoda</taxon>
        <taxon>Chromadorea</taxon>
        <taxon>Rhabditida</taxon>
        <taxon>Tylenchina</taxon>
        <taxon>Panagrolaimomorpha</taxon>
        <taxon>Strongyloidoidea</taxon>
        <taxon>Strongyloididae</taxon>
        <taxon>Strongyloides</taxon>
    </lineage>
</organism>
<dbReference type="InterPro" id="IPR050235">
    <property type="entry name" value="CK1_Ser-Thr_kinase"/>
</dbReference>
<dbReference type="Proteomes" id="UP000035680">
    <property type="component" value="Unassembled WGS sequence"/>
</dbReference>
<dbReference type="WBParaSite" id="SVE_1558000.1">
    <property type="protein sequence ID" value="SVE_1558000.1"/>
    <property type="gene ID" value="SVE_1558000"/>
</dbReference>
<reference evidence="6" key="1">
    <citation type="submission" date="2014-07" db="EMBL/GenBank/DDBJ databases">
        <authorList>
            <person name="Martin A.A"/>
            <person name="De Silva N."/>
        </authorList>
    </citation>
    <scope>NUCLEOTIDE SEQUENCE</scope>
</reference>
<dbReference type="InterPro" id="IPR008271">
    <property type="entry name" value="Ser/Thr_kinase_AS"/>
</dbReference>
<dbReference type="AlphaFoldDB" id="A0A0K0FTI8"/>
<dbReference type="InterPro" id="IPR017441">
    <property type="entry name" value="Protein_kinase_ATP_BS"/>
</dbReference>
<dbReference type="InterPro" id="IPR000719">
    <property type="entry name" value="Prot_kinase_dom"/>
</dbReference>
<dbReference type="PROSITE" id="PS00108">
    <property type="entry name" value="PROTEIN_KINASE_ST"/>
    <property type="match status" value="1"/>
</dbReference>
<dbReference type="Pfam" id="PF00069">
    <property type="entry name" value="Pkinase"/>
    <property type="match status" value="1"/>
</dbReference>
<evidence type="ECO:0000256" key="1">
    <source>
        <dbReference type="ARBA" id="ARBA00012513"/>
    </source>
</evidence>
<dbReference type="SUPFAM" id="SSF56112">
    <property type="entry name" value="Protein kinase-like (PK-like)"/>
    <property type="match status" value="1"/>
</dbReference>
<dbReference type="PROSITE" id="PS00107">
    <property type="entry name" value="PROTEIN_KINASE_ATP"/>
    <property type="match status" value="1"/>
</dbReference>
<evidence type="ECO:0000256" key="4">
    <source>
        <dbReference type="PROSITE-ProRule" id="PRU10141"/>
    </source>
</evidence>
<reference evidence="7" key="2">
    <citation type="submission" date="2015-08" db="UniProtKB">
        <authorList>
            <consortium name="WormBaseParasite"/>
        </authorList>
    </citation>
    <scope>IDENTIFICATION</scope>
</reference>
<feature type="domain" description="Protein kinase" evidence="5">
    <location>
        <begin position="23"/>
        <end position="304"/>
    </location>
</feature>
<feature type="binding site" evidence="4">
    <location>
        <position position="54"/>
    </location>
    <ligand>
        <name>ATP</name>
        <dbReference type="ChEBI" id="CHEBI:30616"/>
    </ligand>
</feature>
<dbReference type="PANTHER" id="PTHR11909">
    <property type="entry name" value="CASEIN KINASE-RELATED"/>
    <property type="match status" value="1"/>
</dbReference>
<evidence type="ECO:0000313" key="7">
    <source>
        <dbReference type="WBParaSite" id="SVE_1558000.1"/>
    </source>
</evidence>
<keyword evidence="3 4" id="KW-0067">ATP-binding</keyword>
<name>A0A0K0FTI8_STRVS</name>